<evidence type="ECO:0000313" key="8">
    <source>
        <dbReference type="EMBL" id="SFF17544.1"/>
    </source>
</evidence>
<dbReference type="InterPro" id="IPR009056">
    <property type="entry name" value="Cyt_c-like_dom"/>
</dbReference>
<feature type="compositionally biased region" description="Low complexity" evidence="5">
    <location>
        <begin position="34"/>
        <end position="43"/>
    </location>
</feature>
<dbReference type="GO" id="GO:0046872">
    <property type="term" value="F:metal ion binding"/>
    <property type="evidence" value="ECO:0007669"/>
    <property type="project" value="UniProtKB-KW"/>
</dbReference>
<dbReference type="Proteomes" id="UP000199400">
    <property type="component" value="Unassembled WGS sequence"/>
</dbReference>
<dbReference type="GO" id="GO:0020037">
    <property type="term" value="F:heme binding"/>
    <property type="evidence" value="ECO:0007669"/>
    <property type="project" value="InterPro"/>
</dbReference>
<evidence type="ECO:0000313" key="9">
    <source>
        <dbReference type="Proteomes" id="UP000199400"/>
    </source>
</evidence>
<dbReference type="GO" id="GO:0009055">
    <property type="term" value="F:electron transfer activity"/>
    <property type="evidence" value="ECO:0007669"/>
    <property type="project" value="InterPro"/>
</dbReference>
<organism evidence="8 9">
    <name type="scientific">Nannocystis exedens</name>
    <dbReference type="NCBI Taxonomy" id="54"/>
    <lineage>
        <taxon>Bacteria</taxon>
        <taxon>Pseudomonadati</taxon>
        <taxon>Myxococcota</taxon>
        <taxon>Polyangia</taxon>
        <taxon>Nannocystales</taxon>
        <taxon>Nannocystaceae</taxon>
        <taxon>Nannocystis</taxon>
    </lineage>
</organism>
<dbReference type="EMBL" id="FOMX01000033">
    <property type="protein sequence ID" value="SFF17544.1"/>
    <property type="molecule type" value="Genomic_DNA"/>
</dbReference>
<evidence type="ECO:0000256" key="2">
    <source>
        <dbReference type="ARBA" id="ARBA00022723"/>
    </source>
</evidence>
<proteinExistence type="predicted"/>
<reference evidence="9" key="1">
    <citation type="submission" date="2016-10" db="EMBL/GenBank/DDBJ databases">
        <authorList>
            <person name="Varghese N."/>
            <person name="Submissions S."/>
        </authorList>
    </citation>
    <scope>NUCLEOTIDE SEQUENCE [LARGE SCALE GENOMIC DNA]</scope>
    <source>
        <strain evidence="9">ATCC 25963</strain>
    </source>
</reference>
<evidence type="ECO:0000259" key="7">
    <source>
        <dbReference type="PROSITE" id="PS51007"/>
    </source>
</evidence>
<evidence type="ECO:0000256" key="1">
    <source>
        <dbReference type="ARBA" id="ARBA00022617"/>
    </source>
</evidence>
<evidence type="ECO:0000256" key="5">
    <source>
        <dbReference type="SAM" id="MobiDB-lite"/>
    </source>
</evidence>
<feature type="signal peptide" evidence="6">
    <location>
        <begin position="1"/>
        <end position="23"/>
    </location>
</feature>
<gene>
    <name evidence="8" type="ORF">SAMN02745121_07338</name>
</gene>
<keyword evidence="9" id="KW-1185">Reference proteome</keyword>
<feature type="domain" description="Cytochrome c" evidence="7">
    <location>
        <begin position="192"/>
        <end position="319"/>
    </location>
</feature>
<dbReference type="SUPFAM" id="SSF46626">
    <property type="entry name" value="Cytochrome c"/>
    <property type="match status" value="1"/>
</dbReference>
<evidence type="ECO:0000256" key="4">
    <source>
        <dbReference type="PROSITE-ProRule" id="PRU00433"/>
    </source>
</evidence>
<dbReference type="AlphaFoldDB" id="A0A1I2GI50"/>
<accession>A0A1I2GI50</accession>
<evidence type="ECO:0000256" key="3">
    <source>
        <dbReference type="ARBA" id="ARBA00023004"/>
    </source>
</evidence>
<evidence type="ECO:0000256" key="6">
    <source>
        <dbReference type="SAM" id="SignalP"/>
    </source>
</evidence>
<dbReference type="STRING" id="54.SAMN02745121_07338"/>
<dbReference type="InterPro" id="IPR036909">
    <property type="entry name" value="Cyt_c-like_dom_sf"/>
</dbReference>
<keyword evidence="1 4" id="KW-0349">Heme</keyword>
<keyword evidence="3 4" id="KW-0408">Iron</keyword>
<name>A0A1I2GI50_9BACT</name>
<dbReference type="PROSITE" id="PS51007">
    <property type="entry name" value="CYTC"/>
    <property type="match status" value="1"/>
</dbReference>
<feature type="chain" id="PRO_5011441245" description="Cytochrome c domain-containing protein" evidence="6">
    <location>
        <begin position="24"/>
        <end position="596"/>
    </location>
</feature>
<dbReference type="PROSITE" id="PS51257">
    <property type="entry name" value="PROKAR_LIPOPROTEIN"/>
    <property type="match status" value="1"/>
</dbReference>
<feature type="region of interest" description="Disordered" evidence="5">
    <location>
        <begin position="28"/>
        <end position="52"/>
    </location>
</feature>
<keyword evidence="2 4" id="KW-0479">Metal-binding</keyword>
<protein>
    <recommendedName>
        <fullName evidence="7">Cytochrome c domain-containing protein</fullName>
    </recommendedName>
</protein>
<sequence length="596" mass="62005">MRIVGRFSPLTLALLMLALGCMGDPAGGDDTTGGDDTAGSGDSDTGGDDTPEAAALPIEILGPAGTAVAVRIDVPQDLADAPAAELALTVHNVLEAGAAFVVVGDAEPIDLGAPALRLVRPSGGHATASLALPDGTLRAGENRVVFRYDREIRDVSGFRVLDVALVVGGQRLATGLPADDPATWTAPSADANAIARGERFFTAESRDGGPPCARCHADDGADLAYFAFSNHSLIARAEHHLFSAEEAADIASYIRSLPVAAVGRVFDPPFQPGPAHVGAAGAGYDAVLPADDALGAALFPDGFPDAPAWDIAASFDTSTVALPVELPSWSRWLPRKIDATWFTRGDGALAVAEAALASDGSLEAARAFATAAVHLGKEILITTGDHAGRVELLRYAAVKLWDWQRRHGGFEGADHGFPDGGPAFPYEVGFAFFEAAFVNGLPDAMDQAFSWWMAQAAVNPGRGQTTGDRPLNWRDVLTVADSAGAGPWTLTYLHLVGSLEESQGALADDFGTDRGPVRLLAVPLRRVAGPVRAALMRRFLTREAAFLAGGGSLTSEHHVVLGNAWRDGCDGLTPDERAELRALAPSEVAADLAACP</sequence>
<keyword evidence="6" id="KW-0732">Signal</keyword>